<dbReference type="AlphaFoldDB" id="A0ABD3W4Q1"/>
<protein>
    <submittedName>
        <fullName evidence="2">Uncharacterized protein</fullName>
    </submittedName>
</protein>
<comment type="caution">
    <text evidence="2">The sequence shown here is derived from an EMBL/GenBank/DDBJ whole genome shotgun (WGS) entry which is preliminary data.</text>
</comment>
<gene>
    <name evidence="2" type="ORF">ACJMK2_040596</name>
</gene>
<evidence type="ECO:0000313" key="2">
    <source>
        <dbReference type="EMBL" id="KAL3867733.1"/>
    </source>
</evidence>
<evidence type="ECO:0000256" key="1">
    <source>
        <dbReference type="SAM" id="MobiDB-lite"/>
    </source>
</evidence>
<feature type="compositionally biased region" description="Polar residues" evidence="1">
    <location>
        <begin position="26"/>
        <end position="56"/>
    </location>
</feature>
<dbReference type="Proteomes" id="UP001634394">
    <property type="component" value="Unassembled WGS sequence"/>
</dbReference>
<organism evidence="2 3">
    <name type="scientific">Sinanodonta woodiana</name>
    <name type="common">Chinese pond mussel</name>
    <name type="synonym">Anodonta woodiana</name>
    <dbReference type="NCBI Taxonomy" id="1069815"/>
    <lineage>
        <taxon>Eukaryota</taxon>
        <taxon>Metazoa</taxon>
        <taxon>Spiralia</taxon>
        <taxon>Lophotrochozoa</taxon>
        <taxon>Mollusca</taxon>
        <taxon>Bivalvia</taxon>
        <taxon>Autobranchia</taxon>
        <taxon>Heteroconchia</taxon>
        <taxon>Palaeoheterodonta</taxon>
        <taxon>Unionida</taxon>
        <taxon>Unionoidea</taxon>
        <taxon>Unionidae</taxon>
        <taxon>Unioninae</taxon>
        <taxon>Sinanodonta</taxon>
    </lineage>
</organism>
<reference evidence="2 3" key="1">
    <citation type="submission" date="2024-11" db="EMBL/GenBank/DDBJ databases">
        <title>Chromosome-level genome assembly of the freshwater bivalve Anodonta woodiana.</title>
        <authorList>
            <person name="Chen X."/>
        </authorList>
    </citation>
    <scope>NUCLEOTIDE SEQUENCE [LARGE SCALE GENOMIC DNA]</scope>
    <source>
        <strain evidence="2">MN2024</strain>
        <tissue evidence="2">Gills</tissue>
    </source>
</reference>
<keyword evidence="3" id="KW-1185">Reference proteome</keyword>
<name>A0ABD3W4Q1_SINWO</name>
<feature type="region of interest" description="Disordered" evidence="1">
    <location>
        <begin position="1"/>
        <end position="56"/>
    </location>
</feature>
<sequence>MSKTNSPARHVPKVEEQVSSAPEKAPSTNGTRNTLSMKSSETNSETTYNASVSGSTTNIQDSDKLISFCLKGDWIVVEQILRNIKRGHSSLSVAEEASI</sequence>
<dbReference type="EMBL" id="JBJQND010000008">
    <property type="protein sequence ID" value="KAL3867733.1"/>
    <property type="molecule type" value="Genomic_DNA"/>
</dbReference>
<evidence type="ECO:0000313" key="3">
    <source>
        <dbReference type="Proteomes" id="UP001634394"/>
    </source>
</evidence>
<proteinExistence type="predicted"/>
<accession>A0ABD3W4Q1</accession>